<dbReference type="SUPFAM" id="SSF57424">
    <property type="entry name" value="LDL receptor-like module"/>
    <property type="match status" value="3"/>
</dbReference>
<accession>A0A5N5SWZ5</accession>
<feature type="disulfide bond" evidence="8">
    <location>
        <begin position="50"/>
        <end position="62"/>
    </location>
</feature>
<keyword evidence="7 8" id="KW-1015">Disulfide bond</keyword>
<dbReference type="AlphaFoldDB" id="A0A5N5SWZ5"/>
<gene>
    <name evidence="12" type="primary">Vldlr_2</name>
    <name evidence="12" type="ORF">Anas_02502</name>
</gene>
<dbReference type="PROSITE" id="PS50041">
    <property type="entry name" value="C_TYPE_LECTIN_2"/>
    <property type="match status" value="1"/>
</dbReference>
<evidence type="ECO:0000256" key="1">
    <source>
        <dbReference type="ARBA" id="ARBA00004167"/>
    </source>
</evidence>
<keyword evidence="3" id="KW-0812">Transmembrane</keyword>
<keyword evidence="12" id="KW-0449">Lipoprotein</keyword>
<evidence type="ECO:0000256" key="3">
    <source>
        <dbReference type="ARBA" id="ARBA00022692"/>
    </source>
</evidence>
<evidence type="ECO:0000259" key="11">
    <source>
        <dbReference type="PROSITE" id="PS50041"/>
    </source>
</evidence>
<evidence type="ECO:0000256" key="9">
    <source>
        <dbReference type="SAM" id="MobiDB-lite"/>
    </source>
</evidence>
<keyword evidence="5" id="KW-1133">Transmembrane helix</keyword>
<feature type="disulfide bond" evidence="8">
    <location>
        <begin position="221"/>
        <end position="233"/>
    </location>
</feature>
<dbReference type="InterPro" id="IPR050685">
    <property type="entry name" value="LDLR"/>
</dbReference>
<dbReference type="SMART" id="SM00192">
    <property type="entry name" value="LDLa"/>
    <property type="match status" value="3"/>
</dbReference>
<feature type="compositionally biased region" description="Low complexity" evidence="9">
    <location>
        <begin position="123"/>
        <end position="148"/>
    </location>
</feature>
<organism evidence="12 13">
    <name type="scientific">Armadillidium nasatum</name>
    <dbReference type="NCBI Taxonomy" id="96803"/>
    <lineage>
        <taxon>Eukaryota</taxon>
        <taxon>Metazoa</taxon>
        <taxon>Ecdysozoa</taxon>
        <taxon>Arthropoda</taxon>
        <taxon>Crustacea</taxon>
        <taxon>Multicrustacea</taxon>
        <taxon>Malacostraca</taxon>
        <taxon>Eumalacostraca</taxon>
        <taxon>Peracarida</taxon>
        <taxon>Isopoda</taxon>
        <taxon>Oniscidea</taxon>
        <taxon>Crinocheta</taxon>
        <taxon>Armadillidiidae</taxon>
        <taxon>Armadillidium</taxon>
    </lineage>
</organism>
<proteinExistence type="predicted"/>
<dbReference type="PANTHER" id="PTHR24270">
    <property type="entry name" value="LOW-DENSITY LIPOPROTEIN RECEPTOR-RELATED"/>
    <property type="match status" value="1"/>
</dbReference>
<evidence type="ECO:0000256" key="7">
    <source>
        <dbReference type="ARBA" id="ARBA00023157"/>
    </source>
</evidence>
<evidence type="ECO:0000256" key="6">
    <source>
        <dbReference type="ARBA" id="ARBA00023136"/>
    </source>
</evidence>
<evidence type="ECO:0000256" key="10">
    <source>
        <dbReference type="SAM" id="SignalP"/>
    </source>
</evidence>
<comment type="caution">
    <text evidence="8">Lacks conserved residue(s) required for the propagation of feature annotation.</text>
</comment>
<dbReference type="Gene3D" id="3.10.100.10">
    <property type="entry name" value="Mannose-Binding Protein A, subunit A"/>
    <property type="match status" value="1"/>
</dbReference>
<keyword evidence="10" id="KW-0732">Signal</keyword>
<name>A0A5N5SWZ5_9CRUS</name>
<feature type="domain" description="C-type lectin" evidence="11">
    <location>
        <begin position="300"/>
        <end position="430"/>
    </location>
</feature>
<feature type="disulfide bond" evidence="8">
    <location>
        <begin position="228"/>
        <end position="246"/>
    </location>
</feature>
<evidence type="ECO:0000256" key="8">
    <source>
        <dbReference type="PROSITE-ProRule" id="PRU00124"/>
    </source>
</evidence>
<dbReference type="GO" id="GO:0005886">
    <property type="term" value="C:plasma membrane"/>
    <property type="evidence" value="ECO:0007669"/>
    <property type="project" value="TreeGrafter"/>
</dbReference>
<keyword evidence="12" id="KW-0675">Receptor</keyword>
<dbReference type="EMBL" id="SEYY01019036">
    <property type="protein sequence ID" value="KAB7498743.1"/>
    <property type="molecule type" value="Genomic_DNA"/>
</dbReference>
<dbReference type="InterPro" id="IPR002172">
    <property type="entry name" value="LDrepeatLR_classA_rpt"/>
</dbReference>
<dbReference type="GO" id="GO:0012505">
    <property type="term" value="C:endomembrane system"/>
    <property type="evidence" value="ECO:0007669"/>
    <property type="project" value="UniProtKB-SubCell"/>
</dbReference>
<dbReference type="SMART" id="SM00034">
    <property type="entry name" value="CLECT"/>
    <property type="match status" value="1"/>
</dbReference>
<comment type="caution">
    <text evidence="12">The sequence shown here is derived from an EMBL/GenBank/DDBJ whole genome shotgun (WGS) entry which is preliminary data.</text>
</comment>
<dbReference type="PROSITE" id="PS50068">
    <property type="entry name" value="LDLRA_2"/>
    <property type="match status" value="3"/>
</dbReference>
<feature type="region of interest" description="Disordered" evidence="9">
    <location>
        <begin position="31"/>
        <end position="52"/>
    </location>
</feature>
<keyword evidence="13" id="KW-1185">Reference proteome</keyword>
<feature type="disulfide bond" evidence="8">
    <location>
        <begin position="69"/>
        <end position="84"/>
    </location>
</feature>
<feature type="disulfide bond" evidence="8">
    <location>
        <begin position="195"/>
        <end position="210"/>
    </location>
</feature>
<evidence type="ECO:0000256" key="2">
    <source>
        <dbReference type="ARBA" id="ARBA00004308"/>
    </source>
</evidence>
<comment type="subcellular location">
    <subcellularLocation>
        <location evidence="2">Endomembrane system</location>
    </subcellularLocation>
    <subcellularLocation>
        <location evidence="1">Membrane</location>
        <topology evidence="1">Single-pass membrane protein</topology>
    </subcellularLocation>
</comment>
<keyword evidence="6" id="KW-0472">Membrane</keyword>
<dbReference type="InterPro" id="IPR001304">
    <property type="entry name" value="C-type_lectin-like"/>
</dbReference>
<dbReference type="InterPro" id="IPR016186">
    <property type="entry name" value="C-type_lectin-like/link_sf"/>
</dbReference>
<feature type="signal peptide" evidence="10">
    <location>
        <begin position="1"/>
        <end position="20"/>
    </location>
</feature>
<dbReference type="CDD" id="cd00112">
    <property type="entry name" value="LDLa"/>
    <property type="match status" value="3"/>
</dbReference>
<dbReference type="Gene3D" id="4.10.400.10">
    <property type="entry name" value="Low-density Lipoprotein Receptor"/>
    <property type="match status" value="3"/>
</dbReference>
<feature type="disulfide bond" evidence="8">
    <location>
        <begin position="57"/>
        <end position="75"/>
    </location>
</feature>
<keyword evidence="4" id="KW-0677">Repeat</keyword>
<dbReference type="InterPro" id="IPR036055">
    <property type="entry name" value="LDL_receptor-like_sf"/>
</dbReference>
<dbReference type="Proteomes" id="UP000326759">
    <property type="component" value="Unassembled WGS sequence"/>
</dbReference>
<evidence type="ECO:0000313" key="13">
    <source>
        <dbReference type="Proteomes" id="UP000326759"/>
    </source>
</evidence>
<evidence type="ECO:0000256" key="5">
    <source>
        <dbReference type="ARBA" id="ARBA00022989"/>
    </source>
</evidence>
<dbReference type="SUPFAM" id="SSF56436">
    <property type="entry name" value="C-type lectin-like"/>
    <property type="match status" value="1"/>
</dbReference>
<protein>
    <submittedName>
        <fullName evidence="12">Very low-density lipoprotein receptor</fullName>
    </submittedName>
</protein>
<dbReference type="PRINTS" id="PR00261">
    <property type="entry name" value="LDLRECEPTOR"/>
</dbReference>
<feature type="region of interest" description="Disordered" evidence="9">
    <location>
        <begin position="114"/>
        <end position="156"/>
    </location>
</feature>
<dbReference type="Pfam" id="PF00059">
    <property type="entry name" value="Lectin_C"/>
    <property type="match status" value="1"/>
</dbReference>
<evidence type="ECO:0000313" key="12">
    <source>
        <dbReference type="EMBL" id="KAB7498743.1"/>
    </source>
</evidence>
<dbReference type="InterPro" id="IPR023415">
    <property type="entry name" value="LDLR_class-A_CS"/>
</dbReference>
<dbReference type="PROSITE" id="PS01209">
    <property type="entry name" value="LDLRA_1"/>
    <property type="match status" value="1"/>
</dbReference>
<reference evidence="12 13" key="1">
    <citation type="journal article" date="2019" name="PLoS Biol.">
        <title>Sex chromosomes control vertical transmission of feminizing Wolbachia symbionts in an isopod.</title>
        <authorList>
            <person name="Becking T."/>
            <person name="Chebbi M.A."/>
            <person name="Giraud I."/>
            <person name="Moumen B."/>
            <person name="Laverre T."/>
            <person name="Caubet Y."/>
            <person name="Peccoud J."/>
            <person name="Gilbert C."/>
            <person name="Cordaux R."/>
        </authorList>
    </citation>
    <scope>NUCLEOTIDE SEQUENCE [LARGE SCALE GENOMIC DNA]</scope>
    <source>
        <strain evidence="12">ANa2</strain>
        <tissue evidence="12">Whole body excluding digestive tract and cuticle</tissue>
    </source>
</reference>
<sequence>MLLKYYISLLALCLIPYTLAEADADADAEADAGADADPKSKAKPSFSSGCPTSMKGCSNGICLPEKWFCDGDKDCPWGEDEQNCGGQIHWQPNSPPKPRPQWVPAHPPWTVPIQPEPQPEPEPQIFQPQPEPQFWQPQPEPQVWQTQPQPRPQPQPQAWQFPSLPTHGGVRIDPLICPVDTFSCGSACLPLRLRCNGIQDCSDGSDERGCGTNPPGTLPTCADDEVQCYAGNCIKKTSLCDGLIDCRHFEDEFYQKSGICIQMYRTMHSTAKPDEPPPPPPPPTTSRPIIRFCDPGYTLIYDRCIRVTVFPPLDWQSAKAASQAANSLLVEIDNGDFFLELQAYLNQSRYESYSYWTGATDLDNEGYWKWSGSLKNVHLGAPLWSIAREGNTYQQQPAGGREENCGLLEDCPFQYMNDEKCEKKYPYICQRPNDGTVKSVL</sequence>
<dbReference type="CDD" id="cd00037">
    <property type="entry name" value="CLECT"/>
    <property type="match status" value="1"/>
</dbReference>
<evidence type="ECO:0000256" key="4">
    <source>
        <dbReference type="ARBA" id="ARBA00022737"/>
    </source>
</evidence>
<feature type="chain" id="PRO_5024344532" evidence="10">
    <location>
        <begin position="21"/>
        <end position="441"/>
    </location>
</feature>
<dbReference type="Pfam" id="PF00057">
    <property type="entry name" value="Ldl_recept_a"/>
    <property type="match status" value="3"/>
</dbReference>
<dbReference type="OrthoDB" id="6377816at2759"/>
<feature type="non-terminal residue" evidence="12">
    <location>
        <position position="441"/>
    </location>
</feature>
<dbReference type="GO" id="GO:0016192">
    <property type="term" value="P:vesicle-mediated transport"/>
    <property type="evidence" value="ECO:0007669"/>
    <property type="project" value="UniProtKB-ARBA"/>
</dbReference>
<dbReference type="InterPro" id="IPR016187">
    <property type="entry name" value="CTDL_fold"/>
</dbReference>